<protein>
    <submittedName>
        <fullName evidence="1">Phytanoyl-CoA dioxygenase family protein</fullName>
    </submittedName>
</protein>
<dbReference type="Proteomes" id="UP000662314">
    <property type="component" value="Unassembled WGS sequence"/>
</dbReference>
<accession>A0A8J7I7Z1</accession>
<gene>
    <name evidence="1" type="ORF">I8752_09625</name>
</gene>
<dbReference type="RefSeq" id="WP_214432090.1">
    <property type="nucleotide sequence ID" value="NZ_CAWPUQ010000130.1"/>
</dbReference>
<dbReference type="Pfam" id="PF05721">
    <property type="entry name" value="PhyH"/>
    <property type="match status" value="1"/>
</dbReference>
<dbReference type="EMBL" id="JAECZA010000028">
    <property type="protein sequence ID" value="MBH8573272.1"/>
    <property type="molecule type" value="Genomic_DNA"/>
</dbReference>
<proteinExistence type="predicted"/>
<name>A0A8J7I7Z1_9NOST</name>
<keyword evidence="1" id="KW-0223">Dioxygenase</keyword>
<dbReference type="AlphaFoldDB" id="A0A8J7I7Z1"/>
<dbReference type="Gene3D" id="2.60.120.620">
    <property type="entry name" value="q2cbj1_9rhob like domain"/>
    <property type="match status" value="1"/>
</dbReference>
<comment type="caution">
    <text evidence="1">The sequence shown here is derived from an EMBL/GenBank/DDBJ whole genome shotgun (WGS) entry which is preliminary data.</text>
</comment>
<dbReference type="SUPFAM" id="SSF51197">
    <property type="entry name" value="Clavaminate synthase-like"/>
    <property type="match status" value="1"/>
</dbReference>
<evidence type="ECO:0000313" key="1">
    <source>
        <dbReference type="EMBL" id="MBH8573272.1"/>
    </source>
</evidence>
<dbReference type="InterPro" id="IPR008775">
    <property type="entry name" value="Phytyl_CoA_dOase-like"/>
</dbReference>
<dbReference type="GO" id="GO:0016706">
    <property type="term" value="F:2-oxoglutarate-dependent dioxygenase activity"/>
    <property type="evidence" value="ECO:0007669"/>
    <property type="project" value="UniProtKB-ARBA"/>
</dbReference>
<keyword evidence="2" id="KW-1185">Reference proteome</keyword>
<keyword evidence="1" id="KW-0560">Oxidoreductase</keyword>
<sequence>MLISLVNKYLEEFLTKLYEDCYENYKGLTKNPKWLFMRKVARFKTGRAIMSFFSKRSNKLYLSLGDESNSYFPDVNVDEVVCDLKSEGLYLGINLPEDIVQEIVQFAQATTCYGNRKPELGFYYDQKQQAQQHFGKRFTVGSYFNTALLCPAIKKLQNDPKLLAIAAKYLDTQPVHQGNLMWWSFVGETSYREQSQAAQFFHYDIDDYRFLKFFFYLTDVDEQSGPHVCVRGSHKKKSIFHTLLRKREIDKDIIDFYGKESLVKICGKAGLGFVEDPFCFHKGISPTHQDRLILQIEFATTDYQMQHDLRKNF</sequence>
<reference evidence="1 2" key="1">
    <citation type="journal article" date="2021" name="Int. J. Syst. Evol. Microbiol.">
        <title>Amazonocrinis nigriterrae gen. nov., sp. nov., Atlanticothrix silvestris gen. nov., sp. nov. and Dendronalium phyllosphericum gen. nov., sp. nov., nostocacean cyanobacteria from Brazilian environments.</title>
        <authorList>
            <person name="Alvarenga D.O."/>
            <person name="Andreote A.P.D."/>
            <person name="Branco L.H.Z."/>
            <person name="Delbaje E."/>
            <person name="Cruz R.B."/>
            <person name="Varani A.M."/>
            <person name="Fiore M.F."/>
        </authorList>
    </citation>
    <scope>NUCLEOTIDE SEQUENCE [LARGE SCALE GENOMIC DNA]</scope>
    <source>
        <strain evidence="1 2">CENA369</strain>
    </source>
</reference>
<evidence type="ECO:0000313" key="2">
    <source>
        <dbReference type="Proteomes" id="UP000662314"/>
    </source>
</evidence>
<organism evidence="1 2">
    <name type="scientific">Dendronalium phyllosphericum CENA369</name>
    <dbReference type="NCBI Taxonomy" id="1725256"/>
    <lineage>
        <taxon>Bacteria</taxon>
        <taxon>Bacillati</taxon>
        <taxon>Cyanobacteriota</taxon>
        <taxon>Cyanophyceae</taxon>
        <taxon>Nostocales</taxon>
        <taxon>Nostocaceae</taxon>
        <taxon>Dendronalium</taxon>
        <taxon>Dendronalium phyllosphericum</taxon>
    </lineage>
</organism>